<comment type="caution">
    <text evidence="1">The sequence shown here is derived from an EMBL/GenBank/DDBJ whole genome shotgun (WGS) entry which is preliminary data.</text>
</comment>
<dbReference type="Proteomes" id="UP001501727">
    <property type="component" value="Unassembled WGS sequence"/>
</dbReference>
<dbReference type="EMBL" id="BAAAZU010000006">
    <property type="protein sequence ID" value="GAA3923083.1"/>
    <property type="molecule type" value="Genomic_DNA"/>
</dbReference>
<dbReference type="InterPro" id="IPR027612">
    <property type="entry name" value="Put_MTase_LIC12133"/>
</dbReference>
<dbReference type="RefSeq" id="WP_344759451.1">
    <property type="nucleotide sequence ID" value="NZ_BAAAZU010000006.1"/>
</dbReference>
<sequence length="279" mass="31692">METARSQTHWLPQKLRHIANESAELPIISLVGKALYRRMFQRPFRGGHIYFGAYDTYAEARAAVPAALPGTYANAGASGMYLDQHHAIRVSDYPLLYWVRHLLDEGRRTFFDLGGHLGVTYYGFRNYIDYPDGLRWTVHDVPDVMAAGAERAATHDPAGHLAFAPSRDDASGQDVLLTSGALQYLDYTLPELLATLPEPPPHVLVNLVPMHPSRGYFTLQNIGKAVLPYRVSHMPGFISRMEALGYRKRDQWHSEERNLRVPFEPDCRIDGYEGFYFQR</sequence>
<evidence type="ECO:0000313" key="1">
    <source>
        <dbReference type="EMBL" id="GAA3923083.1"/>
    </source>
</evidence>
<gene>
    <name evidence="1" type="ORF">GCM10022229_16150</name>
</gene>
<name>A0ABP7MHL4_9GAMM</name>
<reference evidence="2" key="1">
    <citation type="journal article" date="2019" name="Int. J. Syst. Evol. Microbiol.">
        <title>The Global Catalogue of Microorganisms (GCM) 10K type strain sequencing project: providing services to taxonomists for standard genome sequencing and annotation.</title>
        <authorList>
            <consortium name="The Broad Institute Genomics Platform"/>
            <consortium name="The Broad Institute Genome Sequencing Center for Infectious Disease"/>
            <person name="Wu L."/>
            <person name="Ma J."/>
        </authorList>
    </citation>
    <scope>NUCLEOTIDE SEQUENCE [LARGE SCALE GENOMIC DNA]</scope>
    <source>
        <strain evidence="2">JCM 16916</strain>
    </source>
</reference>
<protein>
    <recommendedName>
        <fullName evidence="3">Methyltransferase, TIGR04325 family</fullName>
    </recommendedName>
</protein>
<organism evidence="1 2">
    <name type="scientific">Luteimonas lutimaris</name>
    <dbReference type="NCBI Taxonomy" id="698645"/>
    <lineage>
        <taxon>Bacteria</taxon>
        <taxon>Pseudomonadati</taxon>
        <taxon>Pseudomonadota</taxon>
        <taxon>Gammaproteobacteria</taxon>
        <taxon>Lysobacterales</taxon>
        <taxon>Lysobacteraceae</taxon>
        <taxon>Luteimonas</taxon>
    </lineage>
</organism>
<evidence type="ECO:0008006" key="3">
    <source>
        <dbReference type="Google" id="ProtNLM"/>
    </source>
</evidence>
<accession>A0ABP7MHL4</accession>
<evidence type="ECO:0000313" key="2">
    <source>
        <dbReference type="Proteomes" id="UP001501727"/>
    </source>
</evidence>
<dbReference type="NCBIfam" id="TIGR04325">
    <property type="entry name" value="MTase_LIC12133"/>
    <property type="match status" value="1"/>
</dbReference>
<keyword evidence="2" id="KW-1185">Reference proteome</keyword>
<proteinExistence type="predicted"/>